<dbReference type="EMBL" id="JAJISD010000007">
    <property type="protein sequence ID" value="MCC8430559.1"/>
    <property type="molecule type" value="Genomic_DNA"/>
</dbReference>
<evidence type="ECO:0000313" key="2">
    <source>
        <dbReference type="Proteomes" id="UP001198862"/>
    </source>
</evidence>
<dbReference type="Proteomes" id="UP001198862">
    <property type="component" value="Unassembled WGS sequence"/>
</dbReference>
<organism evidence="1 2">
    <name type="scientific">Reyranella aquatilis</name>
    <dbReference type="NCBI Taxonomy" id="2035356"/>
    <lineage>
        <taxon>Bacteria</taxon>
        <taxon>Pseudomonadati</taxon>
        <taxon>Pseudomonadota</taxon>
        <taxon>Alphaproteobacteria</taxon>
        <taxon>Hyphomicrobiales</taxon>
        <taxon>Reyranellaceae</taxon>
        <taxon>Reyranella</taxon>
    </lineage>
</organism>
<accession>A0ABS8KWZ7</accession>
<dbReference type="RefSeq" id="WP_230552056.1">
    <property type="nucleotide sequence ID" value="NZ_JAJISD010000007.1"/>
</dbReference>
<reference evidence="1 2" key="1">
    <citation type="submission" date="2021-11" db="EMBL/GenBank/DDBJ databases">
        <authorList>
            <person name="Lee D.-H."/>
            <person name="Kim S.-B."/>
        </authorList>
    </citation>
    <scope>NUCLEOTIDE SEQUENCE [LARGE SCALE GENOMIC DNA]</scope>
    <source>
        <strain evidence="1 2">KCTC 52223</strain>
    </source>
</reference>
<sequence>MRRRKATRTKEILLRKFYTMQPDCVAKASAWQDRGAKEAGRQHSHSGPMMNHVSSITVAPGKTAIFVWTCEGTTNLEFACDIPGHCEEARAARSLLFDRRSI</sequence>
<dbReference type="SUPFAM" id="SSF49503">
    <property type="entry name" value="Cupredoxins"/>
    <property type="match status" value="1"/>
</dbReference>
<dbReference type="InterPro" id="IPR008972">
    <property type="entry name" value="Cupredoxin"/>
</dbReference>
<evidence type="ECO:0000313" key="1">
    <source>
        <dbReference type="EMBL" id="MCC8430559.1"/>
    </source>
</evidence>
<protein>
    <submittedName>
        <fullName evidence="1">Uncharacterized protein</fullName>
    </submittedName>
</protein>
<comment type="caution">
    <text evidence="1">The sequence shown here is derived from an EMBL/GenBank/DDBJ whole genome shotgun (WGS) entry which is preliminary data.</text>
</comment>
<name>A0ABS8KWZ7_9HYPH</name>
<gene>
    <name evidence="1" type="ORF">LJ725_16410</name>
</gene>
<dbReference type="Gene3D" id="2.60.40.420">
    <property type="entry name" value="Cupredoxins - blue copper proteins"/>
    <property type="match status" value="1"/>
</dbReference>
<keyword evidence="2" id="KW-1185">Reference proteome</keyword>
<proteinExistence type="predicted"/>